<dbReference type="EMBL" id="PXVC01000031">
    <property type="protein sequence ID" value="PSI01441.1"/>
    <property type="molecule type" value="Genomic_DNA"/>
</dbReference>
<dbReference type="PANTHER" id="PTHR30511:SF3">
    <property type="entry name" value="LYSINE RACEMASE"/>
    <property type="match status" value="1"/>
</dbReference>
<keyword evidence="7" id="KW-1185">Reference proteome</keyword>
<dbReference type="STRING" id="1910958.BTM30_02005"/>
<dbReference type="RefSeq" id="WP_106500118.1">
    <property type="nucleotide sequence ID" value="NZ_PXVC01000031.1"/>
</dbReference>
<proteinExistence type="predicted"/>
<feature type="compositionally biased region" description="Polar residues" evidence="4">
    <location>
        <begin position="260"/>
        <end position="272"/>
    </location>
</feature>
<dbReference type="PANTHER" id="PTHR30511">
    <property type="entry name" value="ALANINE RACEMASE"/>
    <property type="match status" value="1"/>
</dbReference>
<keyword evidence="2" id="KW-0663">Pyridoxal phosphate</keyword>
<feature type="region of interest" description="Disordered" evidence="4">
    <location>
        <begin position="259"/>
        <end position="280"/>
    </location>
</feature>
<dbReference type="InterPro" id="IPR000821">
    <property type="entry name" value="Ala_racemase"/>
</dbReference>
<evidence type="ECO:0000256" key="3">
    <source>
        <dbReference type="ARBA" id="ARBA00023235"/>
    </source>
</evidence>
<dbReference type="GO" id="GO:0005829">
    <property type="term" value="C:cytosol"/>
    <property type="evidence" value="ECO:0007669"/>
    <property type="project" value="TreeGrafter"/>
</dbReference>
<dbReference type="Proteomes" id="UP000240206">
    <property type="component" value="Unassembled WGS sequence"/>
</dbReference>
<dbReference type="GO" id="GO:0008784">
    <property type="term" value="F:alanine racemase activity"/>
    <property type="evidence" value="ECO:0007669"/>
    <property type="project" value="TreeGrafter"/>
</dbReference>
<keyword evidence="3" id="KW-0413">Isomerase</keyword>
<reference evidence="7" key="1">
    <citation type="submission" date="2018-03" db="EMBL/GenBank/DDBJ databases">
        <title>Ecological and genomic features of two cosmopolitan and abundant freshwater picocyanobacteria.</title>
        <authorList>
            <person name="Cabello-Yeves P.J."/>
            <person name="Picazo A."/>
            <person name="Camacho A."/>
            <person name="Callieri C."/>
            <person name="Rosselli R."/>
            <person name="Roda-Garcia J."/>
            <person name="Coutinho F.H."/>
            <person name="Rodriguez-Valera F."/>
        </authorList>
    </citation>
    <scope>NUCLEOTIDE SEQUENCE [LARGE SCALE GENOMIC DNA]</scope>
    <source>
        <strain evidence="7">Tous</strain>
    </source>
</reference>
<evidence type="ECO:0000256" key="1">
    <source>
        <dbReference type="ARBA" id="ARBA00001933"/>
    </source>
</evidence>
<evidence type="ECO:0000313" key="6">
    <source>
        <dbReference type="EMBL" id="PSI01441.1"/>
    </source>
</evidence>
<accession>A0A2P7EDY0</accession>
<gene>
    <name evidence="6" type="ORF">C7K08_07850</name>
</gene>
<dbReference type="CDD" id="cd06815">
    <property type="entry name" value="PLPDE_III_AR_like_1"/>
    <property type="match status" value="1"/>
</dbReference>
<protein>
    <submittedName>
        <fullName evidence="6">Alanine racemase</fullName>
    </submittedName>
</protein>
<sequence>MSAPRLEIHLEHLQHNARTMVNRLASQGIKITGVSKSTLGMPEIARTWVAAGVHSIGEARIESIEILNRCELGVPLLLIRSPMLSQVERVVAHAAISCNSELIVLKALAAAAACQGVRHGVMLMVELGDLREGVLAADLEAMVVLTLALPSLLLVGIGTNLGCQHGIAPDPTNMAELSRLINAMEARFGIKLEWCSGGNSANLPWLASGGKPGRINHLRLGEALLLGREPLTRKQIPGLYTDAITLVAEVIECKLKPSQPWGTPHSTSFSNEPTTSQITPQITPAQPMTRRALLALGEQDADPAGLSAAQLTIEGASSDHLVVSGATMKLGVGDEQRFQISYSALLRAMTSPFVSRCFI</sequence>
<dbReference type="GO" id="GO:0030170">
    <property type="term" value="F:pyridoxal phosphate binding"/>
    <property type="evidence" value="ECO:0007669"/>
    <property type="project" value="TreeGrafter"/>
</dbReference>
<organism evidence="6 7">
    <name type="scientific">Synechococcus lacustris str. Tous</name>
    <dbReference type="NCBI Taxonomy" id="1910958"/>
    <lineage>
        <taxon>Bacteria</taxon>
        <taxon>Bacillati</taxon>
        <taxon>Cyanobacteriota</taxon>
        <taxon>Cyanophyceae</taxon>
        <taxon>Synechococcales</taxon>
        <taxon>Synechococcaceae</taxon>
        <taxon>Synechococcus</taxon>
    </lineage>
</organism>
<dbReference type="InterPro" id="IPR029066">
    <property type="entry name" value="PLP-binding_barrel"/>
</dbReference>
<comment type="caution">
    <text evidence="6">The sequence shown here is derived from an EMBL/GenBank/DDBJ whole genome shotgun (WGS) entry which is preliminary data.</text>
</comment>
<dbReference type="Gene3D" id="3.20.20.10">
    <property type="entry name" value="Alanine racemase"/>
    <property type="match status" value="1"/>
</dbReference>
<comment type="cofactor">
    <cofactor evidence="1">
        <name>pyridoxal 5'-phosphate</name>
        <dbReference type="ChEBI" id="CHEBI:597326"/>
    </cofactor>
</comment>
<dbReference type="SUPFAM" id="SSF51419">
    <property type="entry name" value="PLP-binding barrel"/>
    <property type="match status" value="1"/>
</dbReference>
<feature type="domain" description="Alanine racemase N-terminal" evidence="5">
    <location>
        <begin position="8"/>
        <end position="225"/>
    </location>
</feature>
<dbReference type="AlphaFoldDB" id="A0A2P7EDY0"/>
<dbReference type="Pfam" id="PF01168">
    <property type="entry name" value="Ala_racemase_N"/>
    <property type="match status" value="1"/>
</dbReference>
<name>A0A2P7EDY0_9SYNE</name>
<evidence type="ECO:0000256" key="2">
    <source>
        <dbReference type="ARBA" id="ARBA00022898"/>
    </source>
</evidence>
<evidence type="ECO:0000259" key="5">
    <source>
        <dbReference type="Pfam" id="PF01168"/>
    </source>
</evidence>
<evidence type="ECO:0000256" key="4">
    <source>
        <dbReference type="SAM" id="MobiDB-lite"/>
    </source>
</evidence>
<evidence type="ECO:0000313" key="7">
    <source>
        <dbReference type="Proteomes" id="UP000240206"/>
    </source>
</evidence>
<dbReference type="InterPro" id="IPR001608">
    <property type="entry name" value="Ala_racemase_N"/>
</dbReference>